<organism evidence="10 11">
    <name type="scientific">Opitutus terrae (strain DSM 11246 / JCM 15787 / PB90-1)</name>
    <dbReference type="NCBI Taxonomy" id="452637"/>
    <lineage>
        <taxon>Bacteria</taxon>
        <taxon>Pseudomonadati</taxon>
        <taxon>Verrucomicrobiota</taxon>
        <taxon>Opitutia</taxon>
        <taxon>Opitutales</taxon>
        <taxon>Opitutaceae</taxon>
        <taxon>Opitutus</taxon>
    </lineage>
</organism>
<dbReference type="Pfam" id="PF22848">
    <property type="entry name" value="ASD1_dom"/>
    <property type="match status" value="1"/>
</dbReference>
<dbReference type="SUPFAM" id="SSF51445">
    <property type="entry name" value="(Trans)glycosidases"/>
    <property type="match status" value="1"/>
</dbReference>
<dbReference type="Gene3D" id="2.60.40.1180">
    <property type="entry name" value="Golgi alpha-mannosidase II"/>
    <property type="match status" value="1"/>
</dbReference>
<accession>B1ZN36</accession>
<feature type="chain" id="PRO_5002774249" description="non-reducing end alpha-L-arabinofuranosidase" evidence="8">
    <location>
        <begin position="27"/>
        <end position="703"/>
    </location>
</feature>
<dbReference type="EC" id="3.2.1.55" evidence="4"/>
<dbReference type="Proteomes" id="UP000007013">
    <property type="component" value="Chromosome"/>
</dbReference>
<gene>
    <name evidence="10" type="ordered locus">Oter_3208</name>
</gene>
<reference evidence="10 11" key="1">
    <citation type="journal article" date="2011" name="J. Bacteriol.">
        <title>Genome sequence of the verrucomicrobium Opitutus terrae PB90-1, an abundant inhabitant of rice paddy soil ecosystems.</title>
        <authorList>
            <person name="van Passel M.W."/>
            <person name="Kant R."/>
            <person name="Palva A."/>
            <person name="Copeland A."/>
            <person name="Lucas S."/>
            <person name="Lapidus A."/>
            <person name="Glavina del Rio T."/>
            <person name="Pitluck S."/>
            <person name="Goltsman E."/>
            <person name="Clum A."/>
            <person name="Sun H."/>
            <person name="Schmutz J."/>
            <person name="Larimer F.W."/>
            <person name="Land M.L."/>
            <person name="Hauser L."/>
            <person name="Kyrpides N."/>
            <person name="Mikhailova N."/>
            <person name="Richardson P.P."/>
            <person name="Janssen P.H."/>
            <person name="de Vos W.M."/>
            <person name="Smidt H."/>
        </authorList>
    </citation>
    <scope>NUCLEOTIDE SEQUENCE [LARGE SCALE GENOMIC DNA]</scope>
    <source>
        <strain evidence="11">DSM 11246 / JCM 15787 / PB90-1</strain>
    </source>
</reference>
<protein>
    <recommendedName>
        <fullName evidence="4">non-reducing end alpha-L-arabinofuranosidase</fullName>
        <ecNumber evidence="4">3.2.1.55</ecNumber>
    </recommendedName>
</protein>
<proteinExistence type="inferred from homology"/>
<comment type="catalytic activity">
    <reaction evidence="1">
        <text>Hydrolysis of terminal non-reducing alpha-L-arabinofuranoside residues in alpha-L-arabinosides.</text>
        <dbReference type="EC" id="3.2.1.55"/>
    </reaction>
</comment>
<dbReference type="HOGENOM" id="CLU_017810_0_0_0"/>
<dbReference type="AlphaFoldDB" id="B1ZN36"/>
<dbReference type="GO" id="GO:0046556">
    <property type="term" value="F:alpha-L-arabinofuranosidase activity"/>
    <property type="evidence" value="ECO:0007669"/>
    <property type="project" value="UniProtKB-EC"/>
</dbReference>
<dbReference type="PANTHER" id="PTHR43576">
    <property type="entry name" value="ALPHA-L-ARABINOFURANOSIDASE C-RELATED"/>
    <property type="match status" value="1"/>
</dbReference>
<evidence type="ECO:0000256" key="7">
    <source>
        <dbReference type="ARBA" id="ARBA00023295"/>
    </source>
</evidence>
<keyword evidence="11" id="KW-1185">Reference proteome</keyword>
<evidence type="ECO:0000256" key="8">
    <source>
        <dbReference type="SAM" id="SignalP"/>
    </source>
</evidence>
<keyword evidence="7 10" id="KW-0326">Glycosidase</keyword>
<evidence type="ECO:0000256" key="1">
    <source>
        <dbReference type="ARBA" id="ARBA00001462"/>
    </source>
</evidence>
<dbReference type="InterPro" id="IPR013780">
    <property type="entry name" value="Glyco_hydro_b"/>
</dbReference>
<evidence type="ECO:0000256" key="5">
    <source>
        <dbReference type="ARBA" id="ARBA00022801"/>
    </source>
</evidence>
<comment type="similarity">
    <text evidence="2">Belongs to the glycosyl hydrolase 51 family.</text>
</comment>
<evidence type="ECO:0000313" key="11">
    <source>
        <dbReference type="Proteomes" id="UP000007013"/>
    </source>
</evidence>
<name>B1ZN36_OPITP</name>
<dbReference type="InterPro" id="IPR010720">
    <property type="entry name" value="Alpha-L-AF_C"/>
</dbReference>
<dbReference type="GO" id="GO:0046373">
    <property type="term" value="P:L-arabinose metabolic process"/>
    <property type="evidence" value="ECO:0007669"/>
    <property type="project" value="InterPro"/>
</dbReference>
<dbReference type="RefSeq" id="WP_012376017.1">
    <property type="nucleotide sequence ID" value="NC_010571.1"/>
</dbReference>
<evidence type="ECO:0000259" key="9">
    <source>
        <dbReference type="SMART" id="SM00813"/>
    </source>
</evidence>
<dbReference type="CAZy" id="GH51">
    <property type="family name" value="Glycoside Hydrolase Family 51"/>
</dbReference>
<evidence type="ECO:0000256" key="4">
    <source>
        <dbReference type="ARBA" id="ARBA00012670"/>
    </source>
</evidence>
<evidence type="ECO:0000256" key="2">
    <source>
        <dbReference type="ARBA" id="ARBA00007186"/>
    </source>
</evidence>
<sequence>MSSLIKSLLLPVVACSVAALPATLNAAATAEPAPVRAVIEAGQTGTPISPFVYGQFVEHIHDLVNDTLWAEMLDDRKFYHPVLAAEPPPPETPARFGRTPQRRWLAVGPITAVTMDRQAPWVGEHSPRVALAGDEPRGISQAGLALRAGRRYTGRVVLAAEGTSAAEVTLIWGADASNRQTQKIAALTPAFSTHEFAFTAGADHTDARIEITATGRGSLRIGAVSLMPADNIEGFRRDVVTALKSLHSGVYRFPGGNFVSAHEWRDAVGPRDRRAPTMDPVRPFAQPNDVGTDEFLTLCRLLEVEPYITVSAGFGDAWSAAQLVEYCNGPVTTPMGRSRAENGHPEPYHVKYWGIGNEPWGDWQFGAMAMEQFLVKHNLFAKAMRRVDPNIILIAGGAMPDTMTCSKQTLRITGKIKTELLGPADWTGGFLQKCFENTDMIAEHFYAYTNRRFDVEKGDSVPLDPDEPLIEWMRRPANHARVKVEAYREYQELIPAFKAKPIPINLDEWAYAGGSPGSYKTVPALAWVFHEMFRNSDIYQMAAYTFATSLVSTNRTDAVLNPAGLMFKLYRDHFGTIPVAVTGDAPPPPAKYPAGGQDPKVNAGSPTHPLDVVAAWTGDRSALTIAVLNPNEIAHRLNWTVRDAQLAGTGKLWRMAPSDINATILVGEKPGVVVEEQTLNTVPDTVELPPFSISLYVLPAKAR</sequence>
<dbReference type="GO" id="GO:0000272">
    <property type="term" value="P:polysaccharide catabolic process"/>
    <property type="evidence" value="ECO:0007669"/>
    <property type="project" value="TreeGrafter"/>
</dbReference>
<dbReference type="PANTHER" id="PTHR43576:SF2">
    <property type="entry name" value="INTRACELLULAR EXO-ALPHA-L-ARABINOFURANOSIDASE 2"/>
    <property type="match status" value="1"/>
</dbReference>
<keyword evidence="8" id="KW-0732">Signal</keyword>
<evidence type="ECO:0000256" key="6">
    <source>
        <dbReference type="ARBA" id="ARBA00023277"/>
    </source>
</evidence>
<feature type="domain" description="Alpha-L-arabinofuranosidase C-terminal" evidence="9">
    <location>
        <begin position="507"/>
        <end position="692"/>
    </location>
</feature>
<dbReference type="KEGG" id="ote:Oter_3208"/>
<dbReference type="OrthoDB" id="9758333at2"/>
<dbReference type="InterPro" id="IPR055235">
    <property type="entry name" value="ASD1_cat"/>
</dbReference>
<keyword evidence="5 10" id="KW-0378">Hydrolase</keyword>
<dbReference type="SMART" id="SM00813">
    <property type="entry name" value="Alpha-L-AF_C"/>
    <property type="match status" value="1"/>
</dbReference>
<dbReference type="STRING" id="452637.Oter_3208"/>
<evidence type="ECO:0000313" key="10">
    <source>
        <dbReference type="EMBL" id="ACB76488.1"/>
    </source>
</evidence>
<dbReference type="InterPro" id="IPR017853">
    <property type="entry name" value="GH"/>
</dbReference>
<dbReference type="Gene3D" id="3.20.20.80">
    <property type="entry name" value="Glycosidases"/>
    <property type="match status" value="1"/>
</dbReference>
<dbReference type="eggNOG" id="COG3534">
    <property type="taxonomic scope" value="Bacteria"/>
</dbReference>
<comment type="subunit">
    <text evidence="3">Homohexamer; trimer of dimers.</text>
</comment>
<feature type="signal peptide" evidence="8">
    <location>
        <begin position="1"/>
        <end position="26"/>
    </location>
</feature>
<keyword evidence="6" id="KW-0119">Carbohydrate metabolism</keyword>
<evidence type="ECO:0000256" key="3">
    <source>
        <dbReference type="ARBA" id="ARBA00011165"/>
    </source>
</evidence>
<dbReference type="EMBL" id="CP001032">
    <property type="protein sequence ID" value="ACB76488.1"/>
    <property type="molecule type" value="Genomic_DNA"/>
</dbReference>